<dbReference type="AlphaFoldDB" id="A0A238UBA9"/>
<accession>A0A238UBA9</accession>
<dbReference type="KEGG" id="tje:TJEJU_2176"/>
<sequence>MITNQKKKYISLLRNNYLYHKEIMIKNTIYSCLFFVTFSCTTKTKEINIKMGDNILNQHEQLIPYRKGDKYGFCDRNKNIIIKPQYDRAGLFGNGYSIVTINGNRGIINTSGDIIIPFDPFYKSSITTNLFKISKEYEGEIVWGIVNLNREVILPLKYDDIIYRYGNFELEDLQGKKGIANLNGKIIIPVDYEYIEYKKENLYVVYKGRKKGLFTIKGKQLTDFEYKRVKDFSDGLAQVEKNTSDDENSLYGYIDTTGKVIGKIEYEDNSSFYGGFGVVKQNGKYGLIDKQGNIKIETKYDDLEGVYNDVALFQSNGFWGIVSVDGKEILEAQYEKIYFLHKDILVAKHKNKWGLISNKGKKQTEFIFDEIETLASYSFRLYRYDRHNFDKGYLSVSKGSKWGVINAKGEIVIPIHYDRILSFVNDIAVVQKGDKYGLKSVRGLANTEIVYDNINPISSKDHVMIFIFRKDKKLGFLNKKGKEISPAIYDEIEPENNGYYVVTKAGKVGIFNVESGKETTQCIYDRISKAASTASDYISLLEIAQLFHDGKILYIDNNGQEFFE</sequence>
<name>A0A238UBA9_9FLAO</name>
<reference evidence="1 2" key="1">
    <citation type="submission" date="2017-07" db="EMBL/GenBank/DDBJ databases">
        <authorList>
            <person name="Sun Z.S."/>
            <person name="Albrecht U."/>
            <person name="Echele G."/>
            <person name="Lee C.C."/>
        </authorList>
    </citation>
    <scope>NUCLEOTIDE SEQUENCE [LARGE SCALE GENOMIC DNA]</scope>
    <source>
        <strain evidence="2">type strain: KCTC 22618</strain>
    </source>
</reference>
<dbReference type="Proteomes" id="UP000215214">
    <property type="component" value="Chromosome TJEJU"/>
</dbReference>
<dbReference type="PANTHER" id="PTHR37841">
    <property type="entry name" value="GLR2918 PROTEIN"/>
    <property type="match status" value="1"/>
</dbReference>
<protein>
    <recommendedName>
        <fullName evidence="3">WG repeat-containing protein</fullName>
    </recommendedName>
</protein>
<proteinExistence type="predicted"/>
<dbReference type="InterPro" id="IPR032774">
    <property type="entry name" value="WG_beta_rep"/>
</dbReference>
<keyword evidence="2" id="KW-1185">Reference proteome</keyword>
<dbReference type="PANTHER" id="PTHR37841:SF1">
    <property type="entry name" value="DUF3298 DOMAIN-CONTAINING PROTEIN"/>
    <property type="match status" value="1"/>
</dbReference>
<gene>
    <name evidence="1" type="ORF">TJEJU_2176</name>
</gene>
<evidence type="ECO:0000313" key="1">
    <source>
        <dbReference type="EMBL" id="SNR15868.1"/>
    </source>
</evidence>
<dbReference type="Pfam" id="PF14903">
    <property type="entry name" value="WG_beta_rep"/>
    <property type="match status" value="8"/>
</dbReference>
<evidence type="ECO:0000313" key="2">
    <source>
        <dbReference type="Proteomes" id="UP000215214"/>
    </source>
</evidence>
<organism evidence="1 2">
    <name type="scientific">Tenacibaculum jejuense</name>
    <dbReference type="NCBI Taxonomy" id="584609"/>
    <lineage>
        <taxon>Bacteria</taxon>
        <taxon>Pseudomonadati</taxon>
        <taxon>Bacteroidota</taxon>
        <taxon>Flavobacteriia</taxon>
        <taxon>Flavobacteriales</taxon>
        <taxon>Flavobacteriaceae</taxon>
        <taxon>Tenacibaculum</taxon>
    </lineage>
</organism>
<evidence type="ECO:0008006" key="3">
    <source>
        <dbReference type="Google" id="ProtNLM"/>
    </source>
</evidence>
<dbReference type="EMBL" id="LT899436">
    <property type="protein sequence ID" value="SNR15868.1"/>
    <property type="molecule type" value="Genomic_DNA"/>
</dbReference>